<evidence type="ECO:0000313" key="6">
    <source>
        <dbReference type="Proteomes" id="UP000011657"/>
    </source>
</evidence>
<dbReference type="InterPro" id="IPR011650">
    <property type="entry name" value="Peptidase_M20_dimer"/>
</dbReference>
<dbReference type="Proteomes" id="UP000011657">
    <property type="component" value="Unassembled WGS sequence"/>
</dbReference>
<dbReference type="InterPro" id="IPR050072">
    <property type="entry name" value="Peptidase_M20A"/>
</dbReference>
<dbReference type="GO" id="GO:0016787">
    <property type="term" value="F:hydrolase activity"/>
    <property type="evidence" value="ECO:0007669"/>
    <property type="project" value="UniProtKB-KW"/>
</dbReference>
<accession>M0CDQ7</accession>
<dbReference type="InterPro" id="IPR002933">
    <property type="entry name" value="Peptidase_M20"/>
</dbReference>
<proteinExistence type="predicted"/>
<comment type="caution">
    <text evidence="5">The sequence shown here is derived from an EMBL/GenBank/DDBJ whole genome shotgun (WGS) entry which is preliminary data.</text>
</comment>
<dbReference type="PANTHER" id="PTHR43808">
    <property type="entry name" value="ACETYLORNITHINE DEACETYLASE"/>
    <property type="match status" value="1"/>
</dbReference>
<dbReference type="Pfam" id="PF01546">
    <property type="entry name" value="Peptidase_M20"/>
    <property type="match status" value="1"/>
</dbReference>
<dbReference type="Gene3D" id="3.40.630.10">
    <property type="entry name" value="Zn peptidases"/>
    <property type="match status" value="1"/>
</dbReference>
<keyword evidence="6" id="KW-1185">Reference proteome</keyword>
<feature type="compositionally biased region" description="Gly residues" evidence="3">
    <location>
        <begin position="88"/>
        <end position="98"/>
    </location>
</feature>
<evidence type="ECO:0000256" key="2">
    <source>
        <dbReference type="ARBA" id="ARBA00022801"/>
    </source>
</evidence>
<dbReference type="SUPFAM" id="SSF53187">
    <property type="entry name" value="Zn-dependent exopeptidases"/>
    <property type="match status" value="1"/>
</dbReference>
<gene>
    <name evidence="5" type="ORF">C477_06281</name>
</gene>
<dbReference type="GO" id="GO:0046872">
    <property type="term" value="F:metal ion binding"/>
    <property type="evidence" value="ECO:0007669"/>
    <property type="project" value="UniProtKB-KW"/>
</dbReference>
<dbReference type="SUPFAM" id="SSF55031">
    <property type="entry name" value="Bacterial exopeptidase dimerisation domain"/>
    <property type="match status" value="1"/>
</dbReference>
<feature type="region of interest" description="Disordered" evidence="3">
    <location>
        <begin position="11"/>
        <end position="31"/>
    </location>
</feature>
<name>M0CDQ7_9EURY</name>
<dbReference type="STRING" id="1227488.C477_06281"/>
<feature type="domain" description="Peptidase M20 dimerisation" evidence="4">
    <location>
        <begin position="237"/>
        <end position="327"/>
    </location>
</feature>
<dbReference type="eggNOG" id="arCOG01107">
    <property type="taxonomic scope" value="Archaea"/>
</dbReference>
<organism evidence="5 6">
    <name type="scientific">Haloterrigena salina JCM 13891</name>
    <dbReference type="NCBI Taxonomy" id="1227488"/>
    <lineage>
        <taxon>Archaea</taxon>
        <taxon>Methanobacteriati</taxon>
        <taxon>Methanobacteriota</taxon>
        <taxon>Stenosarchaea group</taxon>
        <taxon>Halobacteria</taxon>
        <taxon>Halobacteriales</taxon>
        <taxon>Natrialbaceae</taxon>
        <taxon>Haloterrigena</taxon>
    </lineage>
</organism>
<evidence type="ECO:0000259" key="4">
    <source>
        <dbReference type="Pfam" id="PF07687"/>
    </source>
</evidence>
<dbReference type="PATRIC" id="fig|1227488.3.peg.1232"/>
<dbReference type="AlphaFoldDB" id="M0CDQ7"/>
<evidence type="ECO:0000256" key="3">
    <source>
        <dbReference type="SAM" id="MobiDB-lite"/>
    </source>
</evidence>
<reference evidence="5 6" key="1">
    <citation type="journal article" date="2014" name="PLoS Genet.">
        <title>Phylogenetically driven sequencing of extremely halophilic archaea reveals strategies for static and dynamic osmo-response.</title>
        <authorList>
            <person name="Becker E.A."/>
            <person name="Seitzer P.M."/>
            <person name="Tritt A."/>
            <person name="Larsen D."/>
            <person name="Krusor M."/>
            <person name="Yao A.I."/>
            <person name="Wu D."/>
            <person name="Madern D."/>
            <person name="Eisen J.A."/>
            <person name="Darling A.E."/>
            <person name="Facciotti M.T."/>
        </authorList>
    </citation>
    <scope>NUCLEOTIDE SEQUENCE [LARGE SCALE GENOMIC DNA]</scope>
    <source>
        <strain evidence="5 6">JCM 13891</strain>
    </source>
</reference>
<dbReference type="Pfam" id="PF07687">
    <property type="entry name" value="M20_dimer"/>
    <property type="match status" value="1"/>
</dbReference>
<evidence type="ECO:0000256" key="1">
    <source>
        <dbReference type="ARBA" id="ARBA00022723"/>
    </source>
</evidence>
<keyword evidence="1" id="KW-0479">Metal-binding</keyword>
<sequence length="432" mass="44573">MPEAATVFAFDRNRAAAPPTATGGLNSPPVDDSPMEVAELTRELVSIPSHADETAAGDYIEAWLRRETDADVVRDEVGNVIARRSGDVGAGAGAGAGVGSRTDSSPGAETTPAGRSLALVGHHDVVEPADAQLDDGEYVLEERDGRLYGRGAADMKGAVAAALLAFRDATIGSNEGEENGDGDGDGAAELVFASFVGEEVGGVGARRAIDRGFGPDYAIVGEGSTGYSGPGVTDVAVAHKGRRGSTITARGTAAHASEVGAGENAIYRATDAVDRVRDLEPPSVEVAGETLEGSLAVTEIEGGSAMNVVPDRCELTVDERTVPGERAALERVEDLAGVEWTVDQDLPPMRCDDEAFATAVLEAADDAQSGSPELITKPHATDAGWLAEAGTECVICGAAEPSEAHTEDESVSLEVLERCRETYRTVAASWLG</sequence>
<keyword evidence="2" id="KW-0378">Hydrolase</keyword>
<dbReference type="Gene3D" id="3.30.70.360">
    <property type="match status" value="1"/>
</dbReference>
<evidence type="ECO:0000313" key="5">
    <source>
        <dbReference type="EMBL" id="ELZ20783.1"/>
    </source>
</evidence>
<protein>
    <submittedName>
        <fullName evidence="5">Peptidase M20</fullName>
    </submittedName>
</protein>
<dbReference type="EMBL" id="AOIS01000024">
    <property type="protein sequence ID" value="ELZ20783.1"/>
    <property type="molecule type" value="Genomic_DNA"/>
</dbReference>
<feature type="region of interest" description="Disordered" evidence="3">
    <location>
        <begin position="86"/>
        <end position="113"/>
    </location>
</feature>
<dbReference type="InterPro" id="IPR036264">
    <property type="entry name" value="Bact_exopeptidase_dim_dom"/>
</dbReference>